<evidence type="ECO:0000256" key="2">
    <source>
        <dbReference type="SAM" id="SignalP"/>
    </source>
</evidence>
<organism evidence="4 5">
    <name type="scientific">Nocardioides humi</name>
    <dbReference type="NCBI Taxonomy" id="449461"/>
    <lineage>
        <taxon>Bacteria</taxon>
        <taxon>Bacillati</taxon>
        <taxon>Actinomycetota</taxon>
        <taxon>Actinomycetes</taxon>
        <taxon>Propionibacteriales</taxon>
        <taxon>Nocardioidaceae</taxon>
        <taxon>Nocardioides</taxon>
    </lineage>
</organism>
<feature type="chain" id="PRO_5046372784" description="PKD domain-containing protein" evidence="2">
    <location>
        <begin position="23"/>
        <end position="246"/>
    </location>
</feature>
<proteinExistence type="predicted"/>
<dbReference type="Pfam" id="PF00801">
    <property type="entry name" value="PKD"/>
    <property type="match status" value="1"/>
</dbReference>
<dbReference type="InterPro" id="IPR035986">
    <property type="entry name" value="PKD_dom_sf"/>
</dbReference>
<protein>
    <recommendedName>
        <fullName evidence="3">PKD domain-containing protein</fullName>
    </recommendedName>
</protein>
<keyword evidence="2" id="KW-0732">Signal</keyword>
<feature type="signal peptide" evidence="2">
    <location>
        <begin position="1"/>
        <end position="22"/>
    </location>
</feature>
<evidence type="ECO:0000313" key="4">
    <source>
        <dbReference type="EMBL" id="GAA1542895.1"/>
    </source>
</evidence>
<sequence length="246" mass="26051">MRCPLMLASMIVLMCWPLQVVADPGPPQPDVTTGAGRNGFWGTAQQQKPPSGSGANASSGSATRGTPEIRLGNATCGEPNQAADAAGVIYCPGPTTEPEVLTVADIQRAFAELPLPASTLVIQPPDGLTLVNFATNFYTTSTSTISTTVSLLGQEVTLEATPATFHWYFGDGESTSTRKPGAPYPDLTITHHYQRKGDYLPSLTTTYTGRYKIADGPWHTIPGTVTIDGTTQPLRAIEAQPKLVGY</sequence>
<accession>A0ABN2BLK3</accession>
<dbReference type="SUPFAM" id="SSF49299">
    <property type="entry name" value="PKD domain"/>
    <property type="match status" value="1"/>
</dbReference>
<evidence type="ECO:0000259" key="3">
    <source>
        <dbReference type="PROSITE" id="PS50093"/>
    </source>
</evidence>
<reference evidence="4 5" key="1">
    <citation type="journal article" date="2019" name="Int. J. Syst. Evol. Microbiol.">
        <title>The Global Catalogue of Microorganisms (GCM) 10K type strain sequencing project: providing services to taxonomists for standard genome sequencing and annotation.</title>
        <authorList>
            <consortium name="The Broad Institute Genomics Platform"/>
            <consortium name="The Broad Institute Genome Sequencing Center for Infectious Disease"/>
            <person name="Wu L."/>
            <person name="Ma J."/>
        </authorList>
    </citation>
    <scope>NUCLEOTIDE SEQUENCE [LARGE SCALE GENOMIC DNA]</scope>
    <source>
        <strain evidence="4 5">JCM 14942</strain>
    </source>
</reference>
<evidence type="ECO:0000313" key="5">
    <source>
        <dbReference type="Proteomes" id="UP001500842"/>
    </source>
</evidence>
<dbReference type="EMBL" id="BAAAOR010000039">
    <property type="protein sequence ID" value="GAA1542895.1"/>
    <property type="molecule type" value="Genomic_DNA"/>
</dbReference>
<evidence type="ECO:0000256" key="1">
    <source>
        <dbReference type="SAM" id="MobiDB-lite"/>
    </source>
</evidence>
<comment type="caution">
    <text evidence="4">The sequence shown here is derived from an EMBL/GenBank/DDBJ whole genome shotgun (WGS) entry which is preliminary data.</text>
</comment>
<feature type="region of interest" description="Disordered" evidence="1">
    <location>
        <begin position="27"/>
        <end position="77"/>
    </location>
</feature>
<feature type="domain" description="PKD" evidence="3">
    <location>
        <begin position="161"/>
        <end position="206"/>
    </location>
</feature>
<keyword evidence="5" id="KW-1185">Reference proteome</keyword>
<dbReference type="PROSITE" id="PS50093">
    <property type="entry name" value="PKD"/>
    <property type="match status" value="1"/>
</dbReference>
<dbReference type="InterPro" id="IPR013783">
    <property type="entry name" value="Ig-like_fold"/>
</dbReference>
<dbReference type="Gene3D" id="2.60.40.10">
    <property type="entry name" value="Immunoglobulins"/>
    <property type="match status" value="1"/>
</dbReference>
<feature type="compositionally biased region" description="Low complexity" evidence="1">
    <location>
        <begin position="51"/>
        <end position="62"/>
    </location>
</feature>
<name>A0ABN2BLK3_9ACTN</name>
<dbReference type="Proteomes" id="UP001500842">
    <property type="component" value="Unassembled WGS sequence"/>
</dbReference>
<dbReference type="CDD" id="cd00146">
    <property type="entry name" value="PKD"/>
    <property type="match status" value="1"/>
</dbReference>
<gene>
    <name evidence="4" type="ORF">GCM10009788_51850</name>
</gene>
<dbReference type="InterPro" id="IPR000601">
    <property type="entry name" value="PKD_dom"/>
</dbReference>